<dbReference type="AlphaFoldDB" id="A0A8H3FZP9"/>
<dbReference type="OrthoDB" id="3993201at2759"/>
<name>A0A8H3FZP9_9LECA</name>
<accession>A0A8H3FZP9</accession>
<evidence type="ECO:0000313" key="1">
    <source>
        <dbReference type="EMBL" id="CAF9931937.1"/>
    </source>
</evidence>
<dbReference type="EMBL" id="CAJPDS010000061">
    <property type="protein sequence ID" value="CAF9931937.1"/>
    <property type="molecule type" value="Genomic_DNA"/>
</dbReference>
<gene>
    <name evidence="1" type="ORF">HETSPECPRED_008223</name>
</gene>
<organism evidence="1 2">
    <name type="scientific">Heterodermia speciosa</name>
    <dbReference type="NCBI Taxonomy" id="116794"/>
    <lineage>
        <taxon>Eukaryota</taxon>
        <taxon>Fungi</taxon>
        <taxon>Dikarya</taxon>
        <taxon>Ascomycota</taxon>
        <taxon>Pezizomycotina</taxon>
        <taxon>Lecanoromycetes</taxon>
        <taxon>OSLEUM clade</taxon>
        <taxon>Lecanoromycetidae</taxon>
        <taxon>Caliciales</taxon>
        <taxon>Physciaceae</taxon>
        <taxon>Heterodermia</taxon>
    </lineage>
</organism>
<dbReference type="Proteomes" id="UP000664521">
    <property type="component" value="Unassembled WGS sequence"/>
</dbReference>
<protein>
    <submittedName>
        <fullName evidence="1">Uncharacterized protein</fullName>
    </submittedName>
</protein>
<sequence length="198" mass="21941">MAVSQPLSVRTVLRLTGSSSRSWLRQHCILRFDDHDHLRSFQGGIAFGADRKQFMQAFHTSTPTKAAHDSSTIDYVLMPQYELIHEAPPEVMRIPLLPTNFFPSRSSHAHQEAVEPVIRPEISTVSADSTHIASPSAMSEVTDNHAIELDPYDLTAKVTAAAKKMGELPADKLREAGVVKELWMGLLDDLMGRKVGRA</sequence>
<reference evidence="1" key="1">
    <citation type="submission" date="2021-03" db="EMBL/GenBank/DDBJ databases">
        <authorList>
            <person name="Tagirdzhanova G."/>
        </authorList>
    </citation>
    <scope>NUCLEOTIDE SEQUENCE</scope>
</reference>
<evidence type="ECO:0000313" key="2">
    <source>
        <dbReference type="Proteomes" id="UP000664521"/>
    </source>
</evidence>
<keyword evidence="2" id="KW-1185">Reference proteome</keyword>
<comment type="caution">
    <text evidence="1">The sequence shown here is derived from an EMBL/GenBank/DDBJ whole genome shotgun (WGS) entry which is preliminary data.</text>
</comment>
<proteinExistence type="predicted"/>